<protein>
    <recommendedName>
        <fullName evidence="2">VanZ-like domain-containing protein</fullName>
    </recommendedName>
</protein>
<organism evidence="3 4">
    <name type="scientific">Sunxiuqinia dokdonensis</name>
    <dbReference type="NCBI Taxonomy" id="1409788"/>
    <lineage>
        <taxon>Bacteria</taxon>
        <taxon>Pseudomonadati</taxon>
        <taxon>Bacteroidota</taxon>
        <taxon>Bacteroidia</taxon>
        <taxon>Marinilabiliales</taxon>
        <taxon>Prolixibacteraceae</taxon>
        <taxon>Sunxiuqinia</taxon>
    </lineage>
</organism>
<dbReference type="Proteomes" id="UP000036958">
    <property type="component" value="Unassembled WGS sequence"/>
</dbReference>
<feature type="transmembrane region" description="Helical" evidence="1">
    <location>
        <begin position="12"/>
        <end position="30"/>
    </location>
</feature>
<comment type="caution">
    <text evidence="3">The sequence shown here is derived from an EMBL/GenBank/DDBJ whole genome shotgun (WGS) entry which is preliminary data.</text>
</comment>
<dbReference type="OrthoDB" id="1524985at2"/>
<keyword evidence="1" id="KW-1133">Transmembrane helix</keyword>
<dbReference type="PANTHER" id="PTHR28008">
    <property type="entry name" value="DOMAIN PROTEIN, PUTATIVE (AFU_ORTHOLOGUE AFUA_3G10980)-RELATED"/>
    <property type="match status" value="1"/>
</dbReference>
<dbReference type="Pfam" id="PF04892">
    <property type="entry name" value="VanZ"/>
    <property type="match status" value="1"/>
</dbReference>
<evidence type="ECO:0000313" key="4">
    <source>
        <dbReference type="Proteomes" id="UP000036958"/>
    </source>
</evidence>
<proteinExistence type="predicted"/>
<keyword evidence="4" id="KW-1185">Reference proteome</keyword>
<feature type="transmembrane region" description="Helical" evidence="1">
    <location>
        <begin position="98"/>
        <end position="119"/>
    </location>
</feature>
<reference evidence="4" key="1">
    <citation type="submission" date="2015-07" db="EMBL/GenBank/DDBJ databases">
        <title>Genome sequencing of Sunxiuqinia dokdonensis strain SK.</title>
        <authorList>
            <person name="Ahn S."/>
            <person name="Kim B.-C."/>
        </authorList>
    </citation>
    <scope>NUCLEOTIDE SEQUENCE [LARGE SCALE GENOMIC DNA]</scope>
    <source>
        <strain evidence="4">SK</strain>
    </source>
</reference>
<dbReference type="AlphaFoldDB" id="A0A0L8V797"/>
<feature type="transmembrane region" description="Helical" evidence="1">
    <location>
        <begin position="74"/>
        <end position="92"/>
    </location>
</feature>
<dbReference type="PANTHER" id="PTHR28008:SF1">
    <property type="entry name" value="DOMAIN PROTEIN, PUTATIVE (AFU_ORTHOLOGUE AFUA_3G10980)-RELATED"/>
    <property type="match status" value="1"/>
</dbReference>
<keyword evidence="1" id="KW-0472">Membrane</keyword>
<dbReference type="InterPro" id="IPR006976">
    <property type="entry name" value="VanZ-like"/>
</dbReference>
<dbReference type="EMBL" id="LGIA01000165">
    <property type="protein sequence ID" value="KOH44316.1"/>
    <property type="molecule type" value="Genomic_DNA"/>
</dbReference>
<sequence length="129" mass="14810">MKKLFNHVPFRIKIATTGFYVFLVATLSLIPANDLPNVPFFPGADKLVHAGMYFVLSILILWTFHAKKIARWKLYSFVIGWGLLMEWLQILMNAGRHFSVFDIVANITGVALGIALYNFMNKHMRLQHT</sequence>
<name>A0A0L8V797_9BACT</name>
<feature type="transmembrane region" description="Helical" evidence="1">
    <location>
        <begin position="50"/>
        <end position="67"/>
    </location>
</feature>
<keyword evidence="1" id="KW-0812">Transmembrane</keyword>
<dbReference type="RefSeq" id="WP_053184438.1">
    <property type="nucleotide sequence ID" value="NZ_LGIA01000165.1"/>
</dbReference>
<evidence type="ECO:0000256" key="1">
    <source>
        <dbReference type="SAM" id="Phobius"/>
    </source>
</evidence>
<evidence type="ECO:0000259" key="2">
    <source>
        <dbReference type="Pfam" id="PF04892"/>
    </source>
</evidence>
<accession>A0A0L8V797</accession>
<gene>
    <name evidence="3" type="ORF">NC99_28630</name>
</gene>
<dbReference type="STRING" id="1409788.NC99_28630"/>
<feature type="domain" description="VanZ-like" evidence="2">
    <location>
        <begin position="27"/>
        <end position="120"/>
    </location>
</feature>
<dbReference type="NCBIfam" id="NF037970">
    <property type="entry name" value="vanZ_1"/>
    <property type="match status" value="1"/>
</dbReference>
<evidence type="ECO:0000313" key="3">
    <source>
        <dbReference type="EMBL" id="KOH44316.1"/>
    </source>
</evidence>